<evidence type="ECO:0000256" key="2">
    <source>
        <dbReference type="ARBA" id="ARBA00006228"/>
    </source>
</evidence>
<evidence type="ECO:0000256" key="3">
    <source>
        <dbReference type="ARBA" id="ARBA00022475"/>
    </source>
</evidence>
<accession>A0ABT6XI56</accession>
<evidence type="ECO:0000256" key="4">
    <source>
        <dbReference type="ARBA" id="ARBA00022692"/>
    </source>
</evidence>
<dbReference type="EMBL" id="JASGBI010000001">
    <property type="protein sequence ID" value="MDI9239841.1"/>
    <property type="molecule type" value="Genomic_DNA"/>
</dbReference>
<dbReference type="RefSeq" id="WP_283213206.1">
    <property type="nucleotide sequence ID" value="NZ_JASGBI010000001.1"/>
</dbReference>
<evidence type="ECO:0000256" key="5">
    <source>
        <dbReference type="ARBA" id="ARBA00022989"/>
    </source>
</evidence>
<comment type="caution">
    <text evidence="8">The sequence shown here is derived from an EMBL/GenBank/DDBJ whole genome shotgun (WGS) entry which is preliminary data.</text>
</comment>
<evidence type="ECO:0000256" key="1">
    <source>
        <dbReference type="ARBA" id="ARBA00004651"/>
    </source>
</evidence>
<dbReference type="PANTHER" id="PTHR34584:SF1">
    <property type="entry name" value="NA(+)_H(+) ANTIPORTER SUBUNIT E1"/>
    <property type="match status" value="1"/>
</dbReference>
<keyword evidence="4 7" id="KW-0812">Transmembrane</keyword>
<feature type="transmembrane region" description="Helical" evidence="7">
    <location>
        <begin position="68"/>
        <end position="89"/>
    </location>
</feature>
<dbReference type="PANTHER" id="PTHR34584">
    <property type="entry name" value="NA(+)/H(+) ANTIPORTER SUBUNIT E1"/>
    <property type="match status" value="1"/>
</dbReference>
<dbReference type="Pfam" id="PF01899">
    <property type="entry name" value="MNHE"/>
    <property type="match status" value="1"/>
</dbReference>
<keyword evidence="5 7" id="KW-1133">Transmembrane helix</keyword>
<sequence length="182" mass="19575">MKRRAVELAARQPYSPRVAAASRVAAFALLWVVLMPSANLGDIAVGLFAAICACATSLWLQPPRQGHLRFFVLISLLPHFLYQSLLAGWDVARRAFDPRMPMQTGLVDCPLDLSPGLPRNTFATITSLLPGSVPCGDNDGALVYHCLDVSQPAVQQLKEEERLFARALVAGDDASQSTGGSS</sequence>
<evidence type="ECO:0000256" key="6">
    <source>
        <dbReference type="ARBA" id="ARBA00023136"/>
    </source>
</evidence>
<comment type="similarity">
    <text evidence="2">Belongs to the CPA3 antiporters (TC 2.A.63) subunit E family.</text>
</comment>
<keyword evidence="3" id="KW-1003">Cell membrane</keyword>
<comment type="subcellular location">
    <subcellularLocation>
        <location evidence="1">Cell membrane</location>
        <topology evidence="1">Multi-pass membrane protein</topology>
    </subcellularLocation>
</comment>
<keyword evidence="6 7" id="KW-0472">Membrane</keyword>
<proteinExistence type="inferred from homology"/>
<evidence type="ECO:0000256" key="7">
    <source>
        <dbReference type="SAM" id="Phobius"/>
    </source>
</evidence>
<evidence type="ECO:0000313" key="9">
    <source>
        <dbReference type="Proteomes" id="UP001321580"/>
    </source>
</evidence>
<feature type="transmembrane region" description="Helical" evidence="7">
    <location>
        <begin position="20"/>
        <end position="37"/>
    </location>
</feature>
<gene>
    <name evidence="8" type="ORF">QLQ15_13095</name>
</gene>
<dbReference type="InterPro" id="IPR002758">
    <property type="entry name" value="Cation_antiport_E"/>
</dbReference>
<organism evidence="8 9">
    <name type="scientific">Lysobacter stagni</name>
    <dbReference type="NCBI Taxonomy" id="3045172"/>
    <lineage>
        <taxon>Bacteria</taxon>
        <taxon>Pseudomonadati</taxon>
        <taxon>Pseudomonadota</taxon>
        <taxon>Gammaproteobacteria</taxon>
        <taxon>Lysobacterales</taxon>
        <taxon>Lysobacteraceae</taxon>
        <taxon>Lysobacter</taxon>
    </lineage>
</organism>
<reference evidence="8 9" key="1">
    <citation type="submission" date="2023-05" db="EMBL/GenBank/DDBJ databases">
        <title>Lysobacter sp. strain LF1 Genome sequencing and assembly.</title>
        <authorList>
            <person name="Jung Y."/>
        </authorList>
    </citation>
    <scope>NUCLEOTIDE SEQUENCE [LARGE SCALE GENOMIC DNA]</scope>
    <source>
        <strain evidence="8 9">LF1</strain>
    </source>
</reference>
<protein>
    <submittedName>
        <fullName evidence="8">Na+/H+ antiporter subunit E</fullName>
    </submittedName>
</protein>
<dbReference type="Proteomes" id="UP001321580">
    <property type="component" value="Unassembled WGS sequence"/>
</dbReference>
<feature type="transmembrane region" description="Helical" evidence="7">
    <location>
        <begin position="43"/>
        <end position="61"/>
    </location>
</feature>
<keyword evidence="9" id="KW-1185">Reference proteome</keyword>
<name>A0ABT6XI56_9GAMM</name>
<evidence type="ECO:0000313" key="8">
    <source>
        <dbReference type="EMBL" id="MDI9239841.1"/>
    </source>
</evidence>